<gene>
    <name evidence="2" type="ORF">DSM104443_01105</name>
</gene>
<dbReference type="PANTHER" id="PTHR30619:SF1">
    <property type="entry name" value="RECOMBINATION PROTEIN 2"/>
    <property type="match status" value="1"/>
</dbReference>
<dbReference type="EMBL" id="CP053069">
    <property type="protein sequence ID" value="QJR10054.1"/>
    <property type="molecule type" value="Genomic_DNA"/>
</dbReference>
<protein>
    <recommendedName>
        <fullName evidence="1">Metallo-beta-lactamase domain-containing protein</fullName>
    </recommendedName>
</protein>
<dbReference type="Pfam" id="PF00753">
    <property type="entry name" value="Lactamase_B"/>
    <property type="match status" value="1"/>
</dbReference>
<dbReference type="SUPFAM" id="SSF56281">
    <property type="entry name" value="Metallo-hydrolase/oxidoreductase"/>
    <property type="match status" value="1"/>
</dbReference>
<dbReference type="Proteomes" id="UP000501534">
    <property type="component" value="Chromosome"/>
</dbReference>
<evidence type="ECO:0000259" key="1">
    <source>
        <dbReference type="Pfam" id="PF00753"/>
    </source>
</evidence>
<reference evidence="2 3" key="1">
    <citation type="submission" date="2020-04" db="EMBL/GenBank/DDBJ databases">
        <title>Usitatibacter rugosus gen. nov., sp. nov. and Usitatibacter palustris sp. nov., novel members of Usitatibacteraceae fam. nov. within the order Nitrosomonadales isolated from soil.</title>
        <authorList>
            <person name="Huber K.J."/>
            <person name="Neumann-Schaal M."/>
            <person name="Geppert A."/>
            <person name="Luckner M."/>
            <person name="Wanner G."/>
            <person name="Overmann J."/>
        </authorList>
    </citation>
    <scope>NUCLEOTIDE SEQUENCE [LARGE SCALE GENOMIC DNA]</scope>
    <source>
        <strain evidence="2 3">0125_3</strain>
    </source>
</reference>
<dbReference type="InterPro" id="IPR036866">
    <property type="entry name" value="RibonucZ/Hydroxyglut_hydro"/>
</dbReference>
<keyword evidence="3" id="KW-1185">Reference proteome</keyword>
<feature type="domain" description="Metallo-beta-lactamase" evidence="1">
    <location>
        <begin position="11"/>
        <end position="94"/>
    </location>
</feature>
<dbReference type="InterPro" id="IPR001279">
    <property type="entry name" value="Metallo-B-lactamas"/>
</dbReference>
<dbReference type="InterPro" id="IPR052159">
    <property type="entry name" value="Competence_DNA_uptake"/>
</dbReference>
<proteinExistence type="predicted"/>
<organism evidence="2 3">
    <name type="scientific">Usitatibacter rugosus</name>
    <dbReference type="NCBI Taxonomy" id="2732067"/>
    <lineage>
        <taxon>Bacteria</taxon>
        <taxon>Pseudomonadati</taxon>
        <taxon>Pseudomonadota</taxon>
        <taxon>Betaproteobacteria</taxon>
        <taxon>Nitrosomonadales</taxon>
        <taxon>Usitatibacteraceae</taxon>
        <taxon>Usitatibacter</taxon>
    </lineage>
</organism>
<dbReference type="AlphaFoldDB" id="A0A6M4GU91"/>
<dbReference type="Gene3D" id="3.60.15.10">
    <property type="entry name" value="Ribonuclease Z/Hydroxyacylglutathione hydrolase-like"/>
    <property type="match status" value="1"/>
</dbReference>
<name>A0A6M4GU91_9PROT</name>
<dbReference type="KEGG" id="uru:DSM104443_01105"/>
<accession>A0A6M4GU91</accession>
<dbReference type="RefSeq" id="WP_171090271.1">
    <property type="nucleotide sequence ID" value="NZ_CP053069.1"/>
</dbReference>
<sequence length="354" mass="39261">MFRIRALPAEYGDSLLIEYGQAGETNRMLIDCGPTGVYSDVLRPLIEGLSPNERRFELLVITHVDADHIGGALPLLRDLEDLGVSIGEVWFNGFQHLPKAAIDPDEVDRSVRHGEQLSKLIFNRRLRWNTSFDENAVVVPDVGDLPEKAFKGMKLTLLSPYSRHLADLAKVWWEEIREAGIQAGQTASIPETDGSWEDEVLRGTPDVRLLAESRVGRDTAVANGSSIAFLASYDEKTVLFGADAFSGVLTDSLRRVRTPTELAAFKVPHHGSAQNIDRELLASMHCKRHIISTNGKRFGHPNPIAIAKLISFAGGELHFNYQTPQNEMWMDSKLLEPKTYTVTYGGSEGSVIEL</sequence>
<evidence type="ECO:0000313" key="3">
    <source>
        <dbReference type="Proteomes" id="UP000501534"/>
    </source>
</evidence>
<dbReference type="PANTHER" id="PTHR30619">
    <property type="entry name" value="DNA INTERNALIZATION/COMPETENCE PROTEIN COMEC/REC2"/>
    <property type="match status" value="1"/>
</dbReference>
<evidence type="ECO:0000313" key="2">
    <source>
        <dbReference type="EMBL" id="QJR10054.1"/>
    </source>
</evidence>